<gene>
    <name evidence="1" type="ORF">WMG39_27630</name>
</gene>
<dbReference type="EMBL" id="JBBLXS010000674">
    <property type="protein sequence ID" value="MEK0188587.1"/>
    <property type="molecule type" value="Genomic_DNA"/>
</dbReference>
<reference evidence="1 2" key="1">
    <citation type="journal article" date="2020" name="Harmful Algae">
        <title>Molecular and morphological characterization of a novel dihydroanatoxin-a producing Microcoleus species (cyanobacteria) from the Russian River, California, USA.</title>
        <authorList>
            <person name="Conklin K.Y."/>
            <person name="Stancheva R."/>
            <person name="Otten T.G."/>
            <person name="Fadness R."/>
            <person name="Boyer G.L."/>
            <person name="Read B."/>
            <person name="Zhang X."/>
            <person name="Sheath R.G."/>
        </authorList>
    </citation>
    <scope>NUCLEOTIDE SEQUENCE [LARGE SCALE GENOMIC DNA]</scope>
    <source>
        <strain evidence="1 2">PTRS2</strain>
    </source>
</reference>
<organism evidence="1 2">
    <name type="scientific">Microcoleus anatoxicus PTRS2</name>
    <dbReference type="NCBI Taxonomy" id="2705321"/>
    <lineage>
        <taxon>Bacteria</taxon>
        <taxon>Bacillati</taxon>
        <taxon>Cyanobacteriota</taxon>
        <taxon>Cyanophyceae</taxon>
        <taxon>Oscillatoriophycideae</taxon>
        <taxon>Oscillatoriales</taxon>
        <taxon>Microcoleaceae</taxon>
        <taxon>Microcoleus</taxon>
        <taxon>Microcoleus anatoxicus</taxon>
    </lineage>
</organism>
<accession>A0ABU8YVT9</accession>
<dbReference type="RefSeq" id="WP_340542153.1">
    <property type="nucleotide sequence ID" value="NZ_JBBLXS010000674.1"/>
</dbReference>
<proteinExistence type="predicted"/>
<evidence type="ECO:0000313" key="1">
    <source>
        <dbReference type="EMBL" id="MEK0188587.1"/>
    </source>
</evidence>
<protein>
    <submittedName>
        <fullName evidence="1">Uncharacterized protein</fullName>
    </submittedName>
</protein>
<keyword evidence="2" id="KW-1185">Reference proteome</keyword>
<comment type="caution">
    <text evidence="1">The sequence shown here is derived from an EMBL/GenBank/DDBJ whole genome shotgun (WGS) entry which is preliminary data.</text>
</comment>
<evidence type="ECO:0000313" key="2">
    <source>
        <dbReference type="Proteomes" id="UP001384579"/>
    </source>
</evidence>
<sequence>MLSPAPNLVEQINDWDFIELWVDPIVFPPRILMLVGDKNSKCCIYDPSANYKLLFLSSSYDQAHSWLLEDEYERVDGRLLASEIV</sequence>
<dbReference type="Proteomes" id="UP001384579">
    <property type="component" value="Unassembled WGS sequence"/>
</dbReference>
<name>A0ABU8YVT9_9CYAN</name>